<dbReference type="SMART" id="SM00092">
    <property type="entry name" value="RNAse_Pc"/>
    <property type="match status" value="1"/>
</dbReference>
<dbReference type="GeneTree" id="ENSGT01120000273035"/>
<reference evidence="3" key="2">
    <citation type="submission" date="2025-08" db="UniProtKB">
        <authorList>
            <consortium name="Ensembl"/>
        </authorList>
    </citation>
    <scope>IDENTIFICATION</scope>
</reference>
<name>A0A096M020_POEFO</name>
<dbReference type="SUPFAM" id="SSF54076">
    <property type="entry name" value="RNase A-like"/>
    <property type="match status" value="1"/>
</dbReference>
<dbReference type="AlphaFoldDB" id="A0A096M020"/>
<feature type="signal peptide" evidence="1">
    <location>
        <begin position="1"/>
        <end position="16"/>
    </location>
</feature>
<evidence type="ECO:0000259" key="2">
    <source>
        <dbReference type="SMART" id="SM00092"/>
    </source>
</evidence>
<dbReference type="InterPro" id="IPR036816">
    <property type="entry name" value="RNaseA-like_dom_sf"/>
</dbReference>
<evidence type="ECO:0000313" key="4">
    <source>
        <dbReference type="Proteomes" id="UP000028760"/>
    </source>
</evidence>
<protein>
    <recommendedName>
        <fullName evidence="2">Ribonuclease A-domain domain-containing protein</fullName>
    </recommendedName>
</protein>
<reference evidence="4" key="1">
    <citation type="submission" date="2013-10" db="EMBL/GenBank/DDBJ databases">
        <authorList>
            <person name="Schartl M."/>
            <person name="Warren W."/>
        </authorList>
    </citation>
    <scope>NUCLEOTIDE SEQUENCE [LARGE SCALE GENOMIC DNA]</scope>
    <source>
        <strain evidence="4">female</strain>
    </source>
</reference>
<reference evidence="3" key="3">
    <citation type="submission" date="2025-09" db="UniProtKB">
        <authorList>
            <consortium name="Ensembl"/>
        </authorList>
    </citation>
    <scope>IDENTIFICATION</scope>
</reference>
<proteinExistence type="predicted"/>
<evidence type="ECO:0000313" key="3">
    <source>
        <dbReference type="Ensembl" id="ENSPFOP00000024761.1"/>
    </source>
</evidence>
<organism evidence="3 4">
    <name type="scientific">Poecilia formosa</name>
    <name type="common">Amazon molly</name>
    <name type="synonym">Limia formosa</name>
    <dbReference type="NCBI Taxonomy" id="48698"/>
    <lineage>
        <taxon>Eukaryota</taxon>
        <taxon>Metazoa</taxon>
        <taxon>Chordata</taxon>
        <taxon>Craniata</taxon>
        <taxon>Vertebrata</taxon>
        <taxon>Euteleostomi</taxon>
        <taxon>Actinopterygii</taxon>
        <taxon>Neopterygii</taxon>
        <taxon>Teleostei</taxon>
        <taxon>Neoteleostei</taxon>
        <taxon>Acanthomorphata</taxon>
        <taxon>Ovalentaria</taxon>
        <taxon>Atherinomorphae</taxon>
        <taxon>Cyprinodontiformes</taxon>
        <taxon>Poeciliidae</taxon>
        <taxon>Poeciliinae</taxon>
        <taxon>Poecilia</taxon>
    </lineage>
</organism>
<dbReference type="Ensembl" id="ENSPFOT00000023285.1">
    <property type="protein sequence ID" value="ENSPFOP00000024761.1"/>
    <property type="gene ID" value="ENSPFOG00000022328.1"/>
</dbReference>
<dbReference type="InterPro" id="IPR023412">
    <property type="entry name" value="RNaseA_domain"/>
</dbReference>
<keyword evidence="4" id="KW-1185">Reference proteome</keyword>
<evidence type="ECO:0000256" key="1">
    <source>
        <dbReference type="SAM" id="SignalP"/>
    </source>
</evidence>
<feature type="chain" id="PRO_5001927331" description="Ribonuclease A-domain domain-containing protein" evidence="1">
    <location>
        <begin position="17"/>
        <end position="167"/>
    </location>
</feature>
<dbReference type="EMBL" id="AYCK01008984">
    <property type="status" value="NOT_ANNOTATED_CDS"/>
    <property type="molecule type" value="Genomic_DNA"/>
</dbReference>
<keyword evidence="1" id="KW-0732">Signal</keyword>
<feature type="domain" description="Ribonuclease A-domain" evidence="2">
    <location>
        <begin position="31"/>
        <end position="149"/>
    </location>
</feature>
<sequence>MRVVLLIAVVCSCAAGDEDSFNNRPCQPNNDQNAYSKFEAKHILPKKFKTSSTPVWEKHIKSLKRCKVETQTFIERSKVNLVKKICNGNGWNRQGNLCTSNSKLPVYVVKVNTSSCTVLNTPRKTEELVTVACDKVGNDCLPVHLQAKQQTQKGRKFNRFIATCWLF</sequence>
<dbReference type="Gene3D" id="3.10.130.10">
    <property type="entry name" value="Ribonuclease A-like domain"/>
    <property type="match status" value="1"/>
</dbReference>
<dbReference type="Proteomes" id="UP000028760">
    <property type="component" value="Unassembled WGS sequence"/>
</dbReference>
<accession>A0A096M020</accession>